<reference evidence="2" key="1">
    <citation type="submission" date="2023-03" db="EMBL/GenBank/DDBJ databases">
        <title>Massive genome expansion in bonnet fungi (Mycena s.s.) driven by repeated elements and novel gene families across ecological guilds.</title>
        <authorList>
            <consortium name="Lawrence Berkeley National Laboratory"/>
            <person name="Harder C.B."/>
            <person name="Miyauchi S."/>
            <person name="Viragh M."/>
            <person name="Kuo A."/>
            <person name="Thoen E."/>
            <person name="Andreopoulos B."/>
            <person name="Lu D."/>
            <person name="Skrede I."/>
            <person name="Drula E."/>
            <person name="Henrissat B."/>
            <person name="Morin E."/>
            <person name="Kohler A."/>
            <person name="Barry K."/>
            <person name="LaButti K."/>
            <person name="Morin E."/>
            <person name="Salamov A."/>
            <person name="Lipzen A."/>
            <person name="Mereny Z."/>
            <person name="Hegedus B."/>
            <person name="Baldrian P."/>
            <person name="Stursova M."/>
            <person name="Weitz H."/>
            <person name="Taylor A."/>
            <person name="Grigoriev I.V."/>
            <person name="Nagy L.G."/>
            <person name="Martin F."/>
            <person name="Kauserud H."/>
        </authorList>
    </citation>
    <scope>NUCLEOTIDE SEQUENCE</scope>
    <source>
        <strain evidence="2">9144</strain>
    </source>
</reference>
<dbReference type="EMBL" id="JARJCW010000015">
    <property type="protein sequence ID" value="KAJ7216526.1"/>
    <property type="molecule type" value="Genomic_DNA"/>
</dbReference>
<protein>
    <submittedName>
        <fullName evidence="2">Uncharacterized protein</fullName>
    </submittedName>
</protein>
<evidence type="ECO:0000313" key="2">
    <source>
        <dbReference type="EMBL" id="KAJ7216526.1"/>
    </source>
</evidence>
<dbReference type="AlphaFoldDB" id="A0AAD6VLM5"/>
<proteinExistence type="predicted"/>
<dbReference type="Proteomes" id="UP001219525">
    <property type="component" value="Unassembled WGS sequence"/>
</dbReference>
<evidence type="ECO:0000256" key="1">
    <source>
        <dbReference type="SAM" id="MobiDB-lite"/>
    </source>
</evidence>
<gene>
    <name evidence="2" type="ORF">GGX14DRAFT_441861</name>
</gene>
<name>A0AAD6VLM5_9AGAR</name>
<organism evidence="2 3">
    <name type="scientific">Mycena pura</name>
    <dbReference type="NCBI Taxonomy" id="153505"/>
    <lineage>
        <taxon>Eukaryota</taxon>
        <taxon>Fungi</taxon>
        <taxon>Dikarya</taxon>
        <taxon>Basidiomycota</taxon>
        <taxon>Agaricomycotina</taxon>
        <taxon>Agaricomycetes</taxon>
        <taxon>Agaricomycetidae</taxon>
        <taxon>Agaricales</taxon>
        <taxon>Marasmiineae</taxon>
        <taxon>Mycenaceae</taxon>
        <taxon>Mycena</taxon>
    </lineage>
</organism>
<feature type="region of interest" description="Disordered" evidence="1">
    <location>
        <begin position="233"/>
        <end position="282"/>
    </location>
</feature>
<accession>A0AAD6VLM5</accession>
<sequence>MVIHTSGRRMSESPVSMPFPAMRFISRNNIMTCDIDILQVAASEQTEVLLRTYHPILRGAQVVRVYQNPHCAEDTAWVLEARDAPSGLYVDRIGGRRLFFLPDDYIWWIPLCPNRLQYDPYWAHLQLTGQSFLGKHPPSDPRKTFSQDALKHILSQFPGSVGLRIFVYGVIAVLFNVLPDANTLAGWAVPSTIAGMRYLMLPLRHQPITVPNLTTSQSSGEQQLVDAPTVHTIDQPLPFTNAPNSVSDVPNRVSDAPSDAPNPQAAEQSLPSGPPATAYPTKGIGSTQISASAYDGTCSLGLHLRFPDGKEALTTVAHGFAARPLLAEKTRTLNVVSTLMRTAASIAPLRLQRMSEVVWTQVARLLGYASASPVGTRVYMALSSCCPRPCFGRVGHVYDSPSSILPYPSGYIHDLALIVPDQGSSLPMLWWTSAPRLTGFSTFETVLANPNAELFCIAPHLVDSGPWPPPSNPPSADMIKYDVSFGLLAGKAIPESQRPMLPLAREYLWEDHLRRGEDGVIKETLLWRSEAVQAKAQNADMQSSTTFQGASGAPIYYGKPLDSTATVVCFQCFESNLAVEPALAYHGGFSIPADIKKCTIEPGQRLQTITTSVSAPLSEVGENMPSLPA</sequence>
<keyword evidence="3" id="KW-1185">Reference proteome</keyword>
<comment type="caution">
    <text evidence="2">The sequence shown here is derived from an EMBL/GenBank/DDBJ whole genome shotgun (WGS) entry which is preliminary data.</text>
</comment>
<evidence type="ECO:0000313" key="3">
    <source>
        <dbReference type="Proteomes" id="UP001219525"/>
    </source>
</evidence>